<feature type="transmembrane region" description="Helical" evidence="12">
    <location>
        <begin position="152"/>
        <end position="168"/>
    </location>
</feature>
<keyword evidence="10" id="KW-0129">CBS domain</keyword>
<dbReference type="InterPro" id="IPR006153">
    <property type="entry name" value="Cation/H_exchanger_TM"/>
</dbReference>
<dbReference type="GO" id="GO:0015297">
    <property type="term" value="F:antiporter activity"/>
    <property type="evidence" value="ECO:0007669"/>
    <property type="project" value="UniProtKB-KW"/>
</dbReference>
<feature type="transmembrane region" description="Helical" evidence="12">
    <location>
        <begin position="264"/>
        <end position="283"/>
    </location>
</feature>
<dbReference type="Gene3D" id="3.10.580.10">
    <property type="entry name" value="CBS-domain"/>
    <property type="match status" value="1"/>
</dbReference>
<dbReference type="GO" id="GO:0006814">
    <property type="term" value="P:sodium ion transport"/>
    <property type="evidence" value="ECO:0007669"/>
    <property type="project" value="UniProtKB-KW"/>
</dbReference>
<comment type="subcellular location">
    <subcellularLocation>
        <location evidence="1">Membrane</location>
        <topology evidence="1">Multi-pass membrane protein</topology>
    </subcellularLocation>
</comment>
<evidence type="ECO:0000256" key="10">
    <source>
        <dbReference type="PROSITE-ProRule" id="PRU00703"/>
    </source>
</evidence>
<feature type="transmembrane region" description="Helical" evidence="12">
    <location>
        <begin position="58"/>
        <end position="80"/>
    </location>
</feature>
<dbReference type="STRING" id="1273541.Pyrde_0137"/>
<dbReference type="PANTHER" id="PTHR43562">
    <property type="entry name" value="NAPA-TYPE SODIUM/HYDROGEN ANTIPORTER"/>
    <property type="match status" value="1"/>
</dbReference>
<keyword evidence="5 12" id="KW-1133">Transmembrane helix</keyword>
<keyword evidence="8 12" id="KW-0472">Membrane</keyword>
<evidence type="ECO:0000256" key="6">
    <source>
        <dbReference type="ARBA" id="ARBA00023053"/>
    </source>
</evidence>
<reference evidence="15 17" key="2">
    <citation type="submission" date="2017-05" db="EMBL/GenBank/DDBJ databases">
        <title>The draft genome of the hyperthermophilic archaeon 'Pyrodictium delaneyi strain Hulk', an iron and nitrate reducer, reveals the capacity for sulfate reduction.</title>
        <authorList>
            <person name="Demey L.M."/>
            <person name="Miller C."/>
            <person name="Manzella M."/>
            <person name="Reguera G."/>
            <person name="Kashefi K."/>
        </authorList>
    </citation>
    <scope>NUCLEOTIDE SEQUENCE [LARGE SCALE GENOMIC DNA]</scope>
    <source>
        <strain evidence="15 17">Hulk</strain>
    </source>
</reference>
<accession>A0A0P0N1B0</accession>
<feature type="transmembrane region" description="Helical" evidence="12">
    <location>
        <begin position="180"/>
        <end position="198"/>
    </location>
</feature>
<feature type="transmembrane region" description="Helical" evidence="12">
    <location>
        <begin position="235"/>
        <end position="252"/>
    </location>
</feature>
<dbReference type="SUPFAM" id="SSF54631">
    <property type="entry name" value="CBS-domain pair"/>
    <property type="match status" value="1"/>
</dbReference>
<feature type="transmembrane region" description="Helical" evidence="12">
    <location>
        <begin position="33"/>
        <end position="52"/>
    </location>
</feature>
<dbReference type="PROSITE" id="PS51371">
    <property type="entry name" value="CBS"/>
    <property type="match status" value="1"/>
</dbReference>
<evidence type="ECO:0000256" key="4">
    <source>
        <dbReference type="ARBA" id="ARBA00022692"/>
    </source>
</evidence>
<feature type="domain" description="CBS" evidence="13">
    <location>
        <begin position="442"/>
        <end position="498"/>
    </location>
</feature>
<keyword evidence="6" id="KW-0915">Sodium</keyword>
<dbReference type="OrthoDB" id="12029at2157"/>
<evidence type="ECO:0000256" key="9">
    <source>
        <dbReference type="ARBA" id="ARBA00023201"/>
    </source>
</evidence>
<evidence type="ECO:0000313" key="16">
    <source>
        <dbReference type="Proteomes" id="UP000058613"/>
    </source>
</evidence>
<evidence type="ECO:0000256" key="1">
    <source>
        <dbReference type="ARBA" id="ARBA00004141"/>
    </source>
</evidence>
<dbReference type="GO" id="GO:1902600">
    <property type="term" value="P:proton transmembrane transport"/>
    <property type="evidence" value="ECO:0007669"/>
    <property type="project" value="InterPro"/>
</dbReference>
<dbReference type="GeneID" id="26098463"/>
<dbReference type="EMBL" id="CP013011">
    <property type="protein sequence ID" value="ALL00187.1"/>
    <property type="molecule type" value="Genomic_DNA"/>
</dbReference>
<evidence type="ECO:0000313" key="15">
    <source>
        <dbReference type="EMBL" id="OWJ54274.1"/>
    </source>
</evidence>
<evidence type="ECO:0000259" key="13">
    <source>
        <dbReference type="PROSITE" id="PS51371"/>
    </source>
</evidence>
<dbReference type="InterPro" id="IPR046342">
    <property type="entry name" value="CBS_dom_sf"/>
</dbReference>
<keyword evidence="17" id="KW-1185">Reference proteome</keyword>
<evidence type="ECO:0000256" key="8">
    <source>
        <dbReference type="ARBA" id="ARBA00023136"/>
    </source>
</evidence>
<dbReference type="KEGG" id="pdl:Pyrde_0137"/>
<dbReference type="EMBL" id="NCQP01000006">
    <property type="protein sequence ID" value="OWJ54274.1"/>
    <property type="molecule type" value="Genomic_DNA"/>
</dbReference>
<protein>
    <recommendedName>
        <fullName evidence="13">CBS domain-containing protein</fullName>
    </recommendedName>
</protein>
<dbReference type="InterPro" id="IPR000644">
    <property type="entry name" value="CBS_dom"/>
</dbReference>
<gene>
    <name evidence="15" type="ORF">Pdsh_07235</name>
    <name evidence="14" type="ORF">Pyrde_0137</name>
</gene>
<feature type="region of interest" description="Disordered" evidence="11">
    <location>
        <begin position="498"/>
        <end position="527"/>
    </location>
</feature>
<feature type="transmembrane region" description="Helical" evidence="12">
    <location>
        <begin position="92"/>
        <end position="114"/>
    </location>
</feature>
<dbReference type="Pfam" id="PF00999">
    <property type="entry name" value="Na_H_Exchanger"/>
    <property type="match status" value="1"/>
</dbReference>
<keyword evidence="7" id="KW-0406">Ion transport</keyword>
<dbReference type="Proteomes" id="UP000196694">
    <property type="component" value="Unassembled WGS sequence"/>
</dbReference>
<dbReference type="GO" id="GO:0016020">
    <property type="term" value="C:membrane"/>
    <property type="evidence" value="ECO:0007669"/>
    <property type="project" value="UniProtKB-SubCell"/>
</dbReference>
<evidence type="ECO:0000256" key="3">
    <source>
        <dbReference type="ARBA" id="ARBA00022449"/>
    </source>
</evidence>
<evidence type="ECO:0000313" key="14">
    <source>
        <dbReference type="EMBL" id="ALL00187.1"/>
    </source>
</evidence>
<dbReference type="CDD" id="cd02205">
    <property type="entry name" value="CBS_pair_SF"/>
    <property type="match status" value="1"/>
</dbReference>
<evidence type="ECO:0000256" key="5">
    <source>
        <dbReference type="ARBA" id="ARBA00022989"/>
    </source>
</evidence>
<keyword evidence="4 12" id="KW-0812">Transmembrane</keyword>
<dbReference type="PANTHER" id="PTHR43562:SF3">
    <property type="entry name" value="SODIUM ION_PROTON EXCHANGER (EUROFUNG)"/>
    <property type="match status" value="1"/>
</dbReference>
<feature type="transmembrane region" description="Helical" evidence="12">
    <location>
        <begin position="289"/>
        <end position="307"/>
    </location>
</feature>
<name>A0A0P0N1B0_9CREN</name>
<keyword evidence="9" id="KW-0739">Sodium transport</keyword>
<proteinExistence type="predicted"/>
<dbReference type="InterPro" id="IPR038770">
    <property type="entry name" value="Na+/solute_symporter_sf"/>
</dbReference>
<keyword evidence="2" id="KW-0813">Transport</keyword>
<dbReference type="AlphaFoldDB" id="A0A0P0N1B0"/>
<evidence type="ECO:0000256" key="7">
    <source>
        <dbReference type="ARBA" id="ARBA00023065"/>
    </source>
</evidence>
<evidence type="ECO:0000256" key="11">
    <source>
        <dbReference type="SAM" id="MobiDB-lite"/>
    </source>
</evidence>
<dbReference type="Pfam" id="PF00571">
    <property type="entry name" value="CBS"/>
    <property type="match status" value="2"/>
</dbReference>
<keyword evidence="3" id="KW-0050">Antiport</keyword>
<dbReference type="Proteomes" id="UP000058613">
    <property type="component" value="Chromosome"/>
</dbReference>
<feature type="transmembrane region" description="Helical" evidence="12">
    <location>
        <begin position="120"/>
        <end position="140"/>
    </location>
</feature>
<reference evidence="14 16" key="1">
    <citation type="submission" date="2015-10" db="EMBL/GenBank/DDBJ databases">
        <title>Complete genome sequence of hyperthermophilic archaeon Pyrodictium delaneyi Su06.</title>
        <authorList>
            <person name="Jung J.-H."/>
            <person name="Lin J."/>
            <person name="Holden J.F."/>
            <person name="Park C.-S."/>
        </authorList>
    </citation>
    <scope>NUCLEOTIDE SEQUENCE [LARGE SCALE GENOMIC DNA]</scope>
    <source>
        <strain evidence="14 16">Su06</strain>
    </source>
</reference>
<dbReference type="RefSeq" id="WP_055407347.1">
    <property type="nucleotide sequence ID" value="NZ_CP013011.1"/>
</dbReference>
<evidence type="ECO:0000256" key="2">
    <source>
        <dbReference type="ARBA" id="ARBA00022448"/>
    </source>
</evidence>
<feature type="transmembrane region" description="Helical" evidence="12">
    <location>
        <begin position="343"/>
        <end position="367"/>
    </location>
</feature>
<evidence type="ECO:0000313" key="17">
    <source>
        <dbReference type="Proteomes" id="UP000196694"/>
    </source>
</evidence>
<organism evidence="14 16">
    <name type="scientific">Pyrodictium delaneyi</name>
    <dbReference type="NCBI Taxonomy" id="1273541"/>
    <lineage>
        <taxon>Archaea</taxon>
        <taxon>Thermoproteota</taxon>
        <taxon>Thermoprotei</taxon>
        <taxon>Desulfurococcales</taxon>
        <taxon>Pyrodictiaceae</taxon>
        <taxon>Pyrodictium</taxon>
    </lineage>
</organism>
<sequence>MHETVHAAVLVGMLLLASKIGEEVAERTRLPGFIGSVLAGLVLSSAVLGVVTPEDLESASLLFMLGINFTLFLAGIEELSNPSLLVPRRQDIIATFLLLSGSMISTLAVLWILTDVSLRTALGIGLIMSIISAGPLMKILLSKGTLGEREIAAMRVGLLVEIVSLILFNTVTQGFNVTKLVQSAAFVALVYMVGRHYLDEILMFIERHMAVKEAPFAIVVAMVIMAGYIAEALGFNAAVTALLLGVFLSEYMELRPLYLERIRAFTYGFLEPLFFIGIGVHAIRPSATTLLISAALLLAASLPKIAIASMEGFQGRERLIYLAKGGVDAALLLSLLQAKLLGYNMYTATLVAVIASTILSSLSFRVSERKPDALRLRLRDIDLDMDIIHVDERAEYAAKIVSEKGAAVVVDEYMRPVGYVTAEDFVEADPQLLRRLPLRFFLRTEVPIVPADKTLVEILSDISLLHEPIIAVVNDRGEIIGTITTRKLLSLLLRPSAKRKETSMPTGSENGRGGSEAPAPQHPRGES</sequence>
<evidence type="ECO:0000256" key="12">
    <source>
        <dbReference type="SAM" id="Phobius"/>
    </source>
</evidence>
<dbReference type="Gene3D" id="1.20.1530.20">
    <property type="match status" value="1"/>
</dbReference>